<protein>
    <recommendedName>
        <fullName evidence="4">PEP-CTERM protein-sorting domain-containing protein</fullName>
    </recommendedName>
</protein>
<keyword evidence="3" id="KW-1185">Reference proteome</keyword>
<reference evidence="2" key="1">
    <citation type="submission" date="2021-03" db="EMBL/GenBank/DDBJ databases">
        <authorList>
            <person name="So Y."/>
        </authorList>
    </citation>
    <scope>NUCLEOTIDE SEQUENCE</scope>
    <source>
        <strain evidence="2">SG15</strain>
    </source>
</reference>
<evidence type="ECO:0008006" key="4">
    <source>
        <dbReference type="Google" id="ProtNLM"/>
    </source>
</evidence>
<dbReference type="AlphaFoldDB" id="A0A940MVX9"/>
<evidence type="ECO:0000313" key="2">
    <source>
        <dbReference type="EMBL" id="MBP0492212.1"/>
    </source>
</evidence>
<gene>
    <name evidence="2" type="ORF">J5Y10_05400</name>
</gene>
<keyword evidence="1" id="KW-0812">Transmembrane</keyword>
<name>A0A940MVX9_9PROT</name>
<dbReference type="EMBL" id="JAGIZA010000003">
    <property type="protein sequence ID" value="MBP0492212.1"/>
    <property type="molecule type" value="Genomic_DNA"/>
</dbReference>
<evidence type="ECO:0000256" key="1">
    <source>
        <dbReference type="SAM" id="Phobius"/>
    </source>
</evidence>
<keyword evidence="1" id="KW-0472">Membrane</keyword>
<accession>A0A940MVX9</accession>
<proteinExistence type="predicted"/>
<sequence>MPTCQWLWIRGCMRCIDGVSPNRTHIQCDTRNGPHATVGELEAGGAVGGWSFPTFAGGGGAVLSPQEAVLLSQAGAFGTGPVLVRDTATGTWLAVSQQELATAWSYMPPMLSLPEVGASGGVPPMRTPVAVPEPGAALMFVVALVALAVARCRMGRAA</sequence>
<comment type="caution">
    <text evidence="2">The sequence shown here is derived from an EMBL/GenBank/DDBJ whole genome shotgun (WGS) entry which is preliminary data.</text>
</comment>
<keyword evidence="1" id="KW-1133">Transmembrane helix</keyword>
<dbReference type="Proteomes" id="UP000677537">
    <property type="component" value="Unassembled WGS sequence"/>
</dbReference>
<feature type="transmembrane region" description="Helical" evidence="1">
    <location>
        <begin position="135"/>
        <end position="152"/>
    </location>
</feature>
<dbReference type="RefSeq" id="WP_209371607.1">
    <property type="nucleotide sequence ID" value="NZ_JAGIZA010000003.1"/>
</dbReference>
<evidence type="ECO:0000313" key="3">
    <source>
        <dbReference type="Proteomes" id="UP000677537"/>
    </source>
</evidence>
<organism evidence="2 3">
    <name type="scientific">Roseomonas indoligenes</name>
    <dbReference type="NCBI Taxonomy" id="2820811"/>
    <lineage>
        <taxon>Bacteria</taxon>
        <taxon>Pseudomonadati</taxon>
        <taxon>Pseudomonadota</taxon>
        <taxon>Alphaproteobacteria</taxon>
        <taxon>Acetobacterales</taxon>
        <taxon>Roseomonadaceae</taxon>
        <taxon>Roseomonas</taxon>
    </lineage>
</organism>